<dbReference type="EMBL" id="KV419404">
    <property type="protein sequence ID" value="KZS94620.1"/>
    <property type="molecule type" value="Genomic_DNA"/>
</dbReference>
<reference evidence="2 3" key="1">
    <citation type="journal article" date="2016" name="Mol. Biol. Evol.">
        <title>Comparative Genomics of Early-Diverging Mushroom-Forming Fungi Provides Insights into the Origins of Lignocellulose Decay Capabilities.</title>
        <authorList>
            <person name="Nagy L.G."/>
            <person name="Riley R."/>
            <person name="Tritt A."/>
            <person name="Adam C."/>
            <person name="Daum C."/>
            <person name="Floudas D."/>
            <person name="Sun H."/>
            <person name="Yadav J.S."/>
            <person name="Pangilinan J."/>
            <person name="Larsson K.H."/>
            <person name="Matsuura K."/>
            <person name="Barry K."/>
            <person name="Labutti K."/>
            <person name="Kuo R."/>
            <person name="Ohm R.A."/>
            <person name="Bhattacharya S.S."/>
            <person name="Shirouzu T."/>
            <person name="Yoshinaga Y."/>
            <person name="Martin F.M."/>
            <person name="Grigoriev I.V."/>
            <person name="Hibbett D.S."/>
        </authorList>
    </citation>
    <scope>NUCLEOTIDE SEQUENCE [LARGE SCALE GENOMIC DNA]</scope>
    <source>
        <strain evidence="2 3">HHB9708</strain>
    </source>
</reference>
<feature type="compositionally biased region" description="Polar residues" evidence="1">
    <location>
        <begin position="219"/>
        <end position="250"/>
    </location>
</feature>
<evidence type="ECO:0000313" key="2">
    <source>
        <dbReference type="EMBL" id="KZS94620.1"/>
    </source>
</evidence>
<evidence type="ECO:0000313" key="3">
    <source>
        <dbReference type="Proteomes" id="UP000076722"/>
    </source>
</evidence>
<feature type="compositionally biased region" description="Pro residues" evidence="1">
    <location>
        <begin position="119"/>
        <end position="131"/>
    </location>
</feature>
<keyword evidence="3" id="KW-1185">Reference proteome</keyword>
<feature type="compositionally biased region" description="Polar residues" evidence="1">
    <location>
        <begin position="167"/>
        <end position="187"/>
    </location>
</feature>
<accession>A0A164VZP0</accession>
<protein>
    <submittedName>
        <fullName evidence="2">Uncharacterized protein</fullName>
    </submittedName>
</protein>
<organism evidence="2 3">
    <name type="scientific">Sistotremastrum niveocremeum HHB9708</name>
    <dbReference type="NCBI Taxonomy" id="1314777"/>
    <lineage>
        <taxon>Eukaryota</taxon>
        <taxon>Fungi</taxon>
        <taxon>Dikarya</taxon>
        <taxon>Basidiomycota</taxon>
        <taxon>Agaricomycotina</taxon>
        <taxon>Agaricomycetes</taxon>
        <taxon>Sistotremastrales</taxon>
        <taxon>Sistotremastraceae</taxon>
        <taxon>Sertulicium</taxon>
        <taxon>Sertulicium niveocremeum</taxon>
    </lineage>
</organism>
<feature type="region of interest" description="Disordered" evidence="1">
    <location>
        <begin position="25"/>
        <end position="56"/>
    </location>
</feature>
<feature type="region of interest" description="Disordered" evidence="1">
    <location>
        <begin position="70"/>
        <end position="251"/>
    </location>
</feature>
<name>A0A164VZP0_9AGAM</name>
<feature type="compositionally biased region" description="Basic residues" evidence="1">
    <location>
        <begin position="194"/>
        <end position="216"/>
    </location>
</feature>
<feature type="compositionally biased region" description="Polar residues" evidence="1">
    <location>
        <begin position="77"/>
        <end position="86"/>
    </location>
</feature>
<dbReference type="AlphaFoldDB" id="A0A164VZP0"/>
<dbReference type="Proteomes" id="UP000076722">
    <property type="component" value="Unassembled WGS sequence"/>
</dbReference>
<gene>
    <name evidence="2" type="ORF">SISNIDRAFT_50630</name>
</gene>
<evidence type="ECO:0000256" key="1">
    <source>
        <dbReference type="SAM" id="MobiDB-lite"/>
    </source>
</evidence>
<sequence length="274" mass="29011">MATKALDAHADVTTRVQDMMIQDVQDSQNSAAQPKGLKSGVSTMPGTTLPPPQGLGAAISVKSRIQKICDKPVPLGRQNTTPTKSNGPRVPLVKPSYSLPPAPPKGFLRSMKIPKKPATIPPPPLSIPPAEPTESQPSPSVPILTESPKAATAWGSDAQAFGWDLPGSTSQSWDQGPDQPSTTQADQNPPPKSGGKKFNHPKSRFHGPKGKGKGKWNRNAEQTGANTVGLGTSSSKKVWGQGQKTTSTANGKKFLGLIKHLLMRLVHDSQHTLD</sequence>
<proteinExistence type="predicted"/>